<proteinExistence type="predicted"/>
<feature type="non-terminal residue" evidence="1">
    <location>
        <position position="1"/>
    </location>
</feature>
<evidence type="ECO:0000313" key="1">
    <source>
        <dbReference type="EMBL" id="GMT30850.1"/>
    </source>
</evidence>
<gene>
    <name evidence="1" type="ORF">PFISCL1PPCAC_22147</name>
</gene>
<sequence length="224" mass="24216">LQLVDAASYRTPSLQILPPQPHDVVGSDIGSFCPAWSEAAAAGRGNNRLSIDNLFGIYALTTQGQHFFRAFSGSERKTVSTTVIANGIIAQSSFVDPSKQSFVVAHAEKSIHLSVHRPEWKRRAPAHLLKTTVPISQCFVHANHIVVCTHDRIALLCTRSLTVDGVTKGVTAERGEETAAAAADYRLTAYGVIYRSVDDEDLRASLVGTSNGRVYSIAASRLNE</sequence>
<feature type="non-terminal residue" evidence="1">
    <location>
        <position position="224"/>
    </location>
</feature>
<dbReference type="AlphaFoldDB" id="A0AAV5WJW4"/>
<dbReference type="Proteomes" id="UP001432322">
    <property type="component" value="Unassembled WGS sequence"/>
</dbReference>
<evidence type="ECO:0008006" key="3">
    <source>
        <dbReference type="Google" id="ProtNLM"/>
    </source>
</evidence>
<keyword evidence="2" id="KW-1185">Reference proteome</keyword>
<organism evidence="1 2">
    <name type="scientific">Pristionchus fissidentatus</name>
    <dbReference type="NCBI Taxonomy" id="1538716"/>
    <lineage>
        <taxon>Eukaryota</taxon>
        <taxon>Metazoa</taxon>
        <taxon>Ecdysozoa</taxon>
        <taxon>Nematoda</taxon>
        <taxon>Chromadorea</taxon>
        <taxon>Rhabditida</taxon>
        <taxon>Rhabditina</taxon>
        <taxon>Diplogasteromorpha</taxon>
        <taxon>Diplogasteroidea</taxon>
        <taxon>Neodiplogasteridae</taxon>
        <taxon>Pristionchus</taxon>
    </lineage>
</organism>
<dbReference type="EMBL" id="BTSY01000005">
    <property type="protein sequence ID" value="GMT30850.1"/>
    <property type="molecule type" value="Genomic_DNA"/>
</dbReference>
<protein>
    <recommendedName>
        <fullName evidence="3">CNH domain-containing protein</fullName>
    </recommendedName>
</protein>
<comment type="caution">
    <text evidence="1">The sequence shown here is derived from an EMBL/GenBank/DDBJ whole genome shotgun (WGS) entry which is preliminary data.</text>
</comment>
<evidence type="ECO:0000313" key="2">
    <source>
        <dbReference type="Proteomes" id="UP001432322"/>
    </source>
</evidence>
<reference evidence="1" key="1">
    <citation type="submission" date="2023-10" db="EMBL/GenBank/DDBJ databases">
        <title>Genome assembly of Pristionchus species.</title>
        <authorList>
            <person name="Yoshida K."/>
            <person name="Sommer R.J."/>
        </authorList>
    </citation>
    <scope>NUCLEOTIDE SEQUENCE</scope>
    <source>
        <strain evidence="1">RS5133</strain>
    </source>
</reference>
<accession>A0AAV5WJW4</accession>
<name>A0AAV5WJW4_9BILA</name>